<organism evidence="1 2">
    <name type="scientific">Aspergillus lucknowensis</name>
    <dbReference type="NCBI Taxonomy" id="176173"/>
    <lineage>
        <taxon>Eukaryota</taxon>
        <taxon>Fungi</taxon>
        <taxon>Dikarya</taxon>
        <taxon>Ascomycota</taxon>
        <taxon>Pezizomycotina</taxon>
        <taxon>Eurotiomycetes</taxon>
        <taxon>Eurotiomycetidae</taxon>
        <taxon>Eurotiales</taxon>
        <taxon>Aspergillaceae</taxon>
        <taxon>Aspergillus</taxon>
        <taxon>Aspergillus subgen. Nidulantes</taxon>
    </lineage>
</organism>
<comment type="caution">
    <text evidence="1">The sequence shown here is derived from an EMBL/GenBank/DDBJ whole genome shotgun (WGS) entry which is preliminary data.</text>
</comment>
<reference evidence="1 2" key="1">
    <citation type="submission" date="2024-07" db="EMBL/GenBank/DDBJ databases">
        <title>Section-level genome sequencing and comparative genomics of Aspergillus sections Usti and Cavernicolus.</title>
        <authorList>
            <consortium name="Lawrence Berkeley National Laboratory"/>
            <person name="Nybo J.L."/>
            <person name="Vesth T.C."/>
            <person name="Theobald S."/>
            <person name="Frisvad J.C."/>
            <person name="Larsen T.O."/>
            <person name="Kjaerboelling I."/>
            <person name="Rothschild-Mancinelli K."/>
            <person name="Lyhne E.K."/>
            <person name="Kogle M.E."/>
            <person name="Barry K."/>
            <person name="Clum A."/>
            <person name="Na H."/>
            <person name="Ledsgaard L."/>
            <person name="Lin J."/>
            <person name="Lipzen A."/>
            <person name="Kuo A."/>
            <person name="Riley R."/>
            <person name="Mondo S."/>
            <person name="Labutti K."/>
            <person name="Haridas S."/>
            <person name="Pangalinan J."/>
            <person name="Salamov A.A."/>
            <person name="Simmons B.A."/>
            <person name="Magnuson J.K."/>
            <person name="Chen J."/>
            <person name="Drula E."/>
            <person name="Henrissat B."/>
            <person name="Wiebenga A."/>
            <person name="Lubbers R.J."/>
            <person name="Gomes A.C."/>
            <person name="Macurrencykelacurrency M.R."/>
            <person name="Stajich J."/>
            <person name="Grigoriev I.V."/>
            <person name="Mortensen U.H."/>
            <person name="De Vries R.P."/>
            <person name="Baker S.E."/>
            <person name="Andersen M.R."/>
        </authorList>
    </citation>
    <scope>NUCLEOTIDE SEQUENCE [LARGE SCALE GENOMIC DNA]</scope>
    <source>
        <strain evidence="1 2">CBS 449.75</strain>
    </source>
</reference>
<dbReference type="RefSeq" id="XP_070888745.1">
    <property type="nucleotide sequence ID" value="XM_071027330.1"/>
</dbReference>
<dbReference type="GeneID" id="98142402"/>
<evidence type="ECO:0000313" key="1">
    <source>
        <dbReference type="EMBL" id="KAL2869766.1"/>
    </source>
</evidence>
<keyword evidence="2" id="KW-1185">Reference proteome</keyword>
<dbReference type="EMBL" id="JBFXLQ010000008">
    <property type="protein sequence ID" value="KAL2869766.1"/>
    <property type="molecule type" value="Genomic_DNA"/>
</dbReference>
<gene>
    <name evidence="1" type="ORF">BJX67DRAFT_321031</name>
</gene>
<name>A0ABR4LZ11_9EURO</name>
<accession>A0ABR4LZ11</accession>
<protein>
    <submittedName>
        <fullName evidence="1">Uncharacterized protein</fullName>
    </submittedName>
</protein>
<evidence type="ECO:0000313" key="2">
    <source>
        <dbReference type="Proteomes" id="UP001610432"/>
    </source>
</evidence>
<sequence>MRYISDQTSVPVPFILHWGTREESQLNLSPFIMISHIEHKTTMYNALNTPGCPNKERGVLDPSINKEKLGMLYAQLARVLL</sequence>
<proteinExistence type="predicted"/>
<dbReference type="Proteomes" id="UP001610432">
    <property type="component" value="Unassembled WGS sequence"/>
</dbReference>